<proteinExistence type="predicted"/>
<keyword evidence="1" id="KW-0812">Transmembrane</keyword>
<keyword evidence="1" id="KW-0472">Membrane</keyword>
<dbReference type="AlphaFoldDB" id="A0A1N6FPB8"/>
<sequence length="52" mass="6169">MDATVLATAIGFLVLLIAVVFAIGHYRRERVRKRVIGEMQRRRLYEFSRPRH</sequence>
<dbReference type="Proteomes" id="UP000184693">
    <property type="component" value="Unassembled WGS sequence"/>
</dbReference>
<organism evidence="2 3">
    <name type="scientific">Paraburkholderia phenazinium</name>
    <dbReference type="NCBI Taxonomy" id="60549"/>
    <lineage>
        <taxon>Bacteria</taxon>
        <taxon>Pseudomonadati</taxon>
        <taxon>Pseudomonadota</taxon>
        <taxon>Betaproteobacteria</taxon>
        <taxon>Burkholderiales</taxon>
        <taxon>Burkholderiaceae</taxon>
        <taxon>Paraburkholderia</taxon>
    </lineage>
</organism>
<accession>A0A1N6FPB8</accession>
<name>A0A1N6FPB8_9BURK</name>
<protein>
    <submittedName>
        <fullName evidence="2">Uncharacterized protein</fullName>
    </submittedName>
</protein>
<dbReference type="RefSeq" id="WP_167379376.1">
    <property type="nucleotide sequence ID" value="NZ_FSRM01000001.1"/>
</dbReference>
<gene>
    <name evidence="2" type="ORF">SAMN05444168_1745</name>
</gene>
<dbReference type="EMBL" id="FSRM01000001">
    <property type="protein sequence ID" value="SIN97104.1"/>
    <property type="molecule type" value="Genomic_DNA"/>
</dbReference>
<evidence type="ECO:0000313" key="2">
    <source>
        <dbReference type="EMBL" id="SIN97104.1"/>
    </source>
</evidence>
<evidence type="ECO:0000313" key="3">
    <source>
        <dbReference type="Proteomes" id="UP000184693"/>
    </source>
</evidence>
<keyword evidence="1" id="KW-1133">Transmembrane helix</keyword>
<feature type="transmembrane region" description="Helical" evidence="1">
    <location>
        <begin position="6"/>
        <end position="24"/>
    </location>
</feature>
<reference evidence="2 3" key="1">
    <citation type="submission" date="2016-11" db="EMBL/GenBank/DDBJ databases">
        <authorList>
            <person name="Jaros S."/>
            <person name="Januszkiewicz K."/>
            <person name="Wedrychowicz H."/>
        </authorList>
    </citation>
    <scope>NUCLEOTIDE SEQUENCE [LARGE SCALE GENOMIC DNA]</scope>
    <source>
        <strain evidence="2 3">GAS86</strain>
    </source>
</reference>
<evidence type="ECO:0000256" key="1">
    <source>
        <dbReference type="SAM" id="Phobius"/>
    </source>
</evidence>